<dbReference type="AlphaFoldDB" id="A0A3Q8S8F4"/>
<keyword evidence="2" id="KW-1185">Reference proteome</keyword>
<proteinExistence type="predicted"/>
<accession>A0A3Q8S8F4</accession>
<dbReference type="EMBL" id="CP034248">
    <property type="protein sequence ID" value="AZK44788.1"/>
    <property type="molecule type" value="Genomic_DNA"/>
</dbReference>
<reference evidence="1 2" key="1">
    <citation type="submission" date="2018-11" db="EMBL/GenBank/DDBJ databases">
        <title>Genome sequencing of Paenibacillus lentus DSM25539(T).</title>
        <authorList>
            <person name="Kook J.-K."/>
            <person name="Park S.-N."/>
            <person name="Lim Y.K."/>
        </authorList>
    </citation>
    <scope>NUCLEOTIDE SEQUENCE [LARGE SCALE GENOMIC DNA]</scope>
    <source>
        <strain evidence="1 2">DSM 25539</strain>
    </source>
</reference>
<dbReference type="RefSeq" id="WP_125080925.1">
    <property type="nucleotide sequence ID" value="NZ_CP034248.1"/>
</dbReference>
<dbReference type="Proteomes" id="UP000273145">
    <property type="component" value="Chromosome"/>
</dbReference>
<evidence type="ECO:0000313" key="2">
    <source>
        <dbReference type="Proteomes" id="UP000273145"/>
    </source>
</evidence>
<name>A0A3Q8S8F4_9BACL</name>
<evidence type="ECO:0000313" key="1">
    <source>
        <dbReference type="EMBL" id="AZK44788.1"/>
    </source>
</evidence>
<sequence length="63" mass="7265">MTENQVNTDEKYEKINEFANLVKPLQEYMLKNYGFHSKVIIEPSGATLVTNEMFVPLEIGDDK</sequence>
<dbReference type="KEGG" id="plen:EIM92_00085"/>
<gene>
    <name evidence="1" type="ORF">EIM92_00085</name>
</gene>
<organism evidence="1 2">
    <name type="scientific">Paenibacillus lentus</name>
    <dbReference type="NCBI Taxonomy" id="1338368"/>
    <lineage>
        <taxon>Bacteria</taxon>
        <taxon>Bacillati</taxon>
        <taxon>Bacillota</taxon>
        <taxon>Bacilli</taxon>
        <taxon>Bacillales</taxon>
        <taxon>Paenibacillaceae</taxon>
        <taxon>Paenibacillus</taxon>
    </lineage>
</organism>
<protein>
    <submittedName>
        <fullName evidence="1">Uncharacterized protein</fullName>
    </submittedName>
</protein>